<proteinExistence type="predicted"/>
<evidence type="ECO:0000313" key="2">
    <source>
        <dbReference type="Proteomes" id="UP000266313"/>
    </source>
</evidence>
<gene>
    <name evidence="1" type="ORF">sS8_4880</name>
</gene>
<name>A0A250KYP9_9GAMM</name>
<organism evidence="1 2">
    <name type="scientific">Methylocaldum marinum</name>
    <dbReference type="NCBI Taxonomy" id="1432792"/>
    <lineage>
        <taxon>Bacteria</taxon>
        <taxon>Pseudomonadati</taxon>
        <taxon>Pseudomonadota</taxon>
        <taxon>Gammaproteobacteria</taxon>
        <taxon>Methylococcales</taxon>
        <taxon>Methylococcaceae</taxon>
        <taxon>Methylocaldum</taxon>
    </lineage>
</organism>
<dbReference type="KEGG" id="mmai:sS8_4880"/>
<sequence length="212" mass="23238">MIAPNAQTFGLPQSLIIPIAAASIAAIERYVGRVKQQIDARNGWPSALCVIPHHYPVQTEPNVGLWTQASAPVYQARLHPDKQVWVHVDYGGYKDAYARFGMPPVPAGYFLDHIQNRVAIRLRGYSHPYLRLCPVSRQVNTSGGHRAGGEGMEKDFLRGLKNESPALQAKVAQALAAPIVYADPMDLTKMLNIPPGTSILSGVRDTQGLFYP</sequence>
<dbReference type="OrthoDB" id="8480497at2"/>
<reference evidence="1 2" key="1">
    <citation type="submission" date="2016-12" db="EMBL/GenBank/DDBJ databases">
        <title>Genome sequencing of Methylocaldum marinum.</title>
        <authorList>
            <person name="Takeuchi M."/>
            <person name="Kamagata Y."/>
            <person name="Hiraoka S."/>
            <person name="Oshima K."/>
            <person name="Hattori M."/>
            <person name="Iwasaki W."/>
        </authorList>
    </citation>
    <scope>NUCLEOTIDE SEQUENCE [LARGE SCALE GENOMIC DNA]</scope>
    <source>
        <strain evidence="1 2">S8</strain>
    </source>
</reference>
<evidence type="ECO:0000313" key="1">
    <source>
        <dbReference type="EMBL" id="BBA36803.1"/>
    </source>
</evidence>
<accession>A0A250KYP9</accession>
<dbReference type="EMBL" id="AP017928">
    <property type="protein sequence ID" value="BBA36803.1"/>
    <property type="molecule type" value="Genomic_DNA"/>
</dbReference>
<dbReference type="RefSeq" id="WP_119631920.1">
    <property type="nucleotide sequence ID" value="NZ_AP017928.1"/>
</dbReference>
<dbReference type="Proteomes" id="UP000266313">
    <property type="component" value="Chromosome"/>
</dbReference>
<dbReference type="AlphaFoldDB" id="A0A250KYP9"/>
<protein>
    <submittedName>
        <fullName evidence="1">Uncharacterized protein</fullName>
    </submittedName>
</protein>
<keyword evidence="2" id="KW-1185">Reference proteome</keyword>